<feature type="transmembrane region" description="Helical" evidence="6">
    <location>
        <begin position="395"/>
        <end position="418"/>
    </location>
</feature>
<evidence type="ECO:0000256" key="3">
    <source>
        <dbReference type="ARBA" id="ARBA00022692"/>
    </source>
</evidence>
<keyword evidence="10" id="KW-1185">Reference proteome</keyword>
<sequence length="432" mass="47690">MFGYYLDLALRSLKRNAGLTVLMVLSIGVGVALAMTTWTLVHMMGRDPIPNKSARLFMPTIDAWGPSAMLRNNEPPSLMEYGTAVALMRDHRARFQSPTYWINPTIIPTEVGKHPFVASGFAVSSELFSMVDAPFKYGSGWSDADDESRAQVAVIGENVNDEVFGGGNSVGKSLTIEGRSYRVIGVLSRWNPQPVYFNVPAFGGFMVQPIGVMLPFNTAIQAAVPRDGERPCLHSPEQGFDGLLRSSCLWISYIVELDSAQAVQDYKQYLQGFARQNFAWPPNVRLRDLMSWLDYRQVVPPGVRILRTVGIGLLIVCLVNTIGLMLAKFLRRSGEIGVRRALGAPRSAIYAQFLTEGALIGVIGGLLGLSLTWLGMLWLRLRFPENWSVLTQIDLGMLSLTLVIGMFATLLAALYPAFRAARVQPSWQLKAN</sequence>
<dbReference type="PANTHER" id="PTHR30572">
    <property type="entry name" value="MEMBRANE COMPONENT OF TRANSPORTER-RELATED"/>
    <property type="match status" value="1"/>
</dbReference>
<name>A0ABW8JLJ1_9GAMM</name>
<evidence type="ECO:0000256" key="5">
    <source>
        <dbReference type="ARBA" id="ARBA00023136"/>
    </source>
</evidence>
<protein>
    <submittedName>
        <fullName evidence="9">ABC transporter permease</fullName>
    </submittedName>
</protein>
<reference evidence="9 10" key="1">
    <citation type="submission" date="2020-10" db="EMBL/GenBank/DDBJ databases">
        <title>Phylogeny of dyella-like bacteria.</title>
        <authorList>
            <person name="Fu J."/>
        </authorList>
    </citation>
    <scope>NUCLEOTIDE SEQUENCE [LARGE SCALE GENOMIC DNA]</scope>
    <source>
        <strain evidence="9 10">JP1</strain>
    </source>
</reference>
<accession>A0ABW8JLJ1</accession>
<evidence type="ECO:0000256" key="6">
    <source>
        <dbReference type="SAM" id="Phobius"/>
    </source>
</evidence>
<evidence type="ECO:0000313" key="9">
    <source>
        <dbReference type="EMBL" id="MFK2901981.1"/>
    </source>
</evidence>
<keyword evidence="5 6" id="KW-0472">Membrane</keyword>
<comment type="subcellular location">
    <subcellularLocation>
        <location evidence="1">Cell membrane</location>
        <topology evidence="1">Multi-pass membrane protein</topology>
    </subcellularLocation>
</comment>
<feature type="transmembrane region" description="Helical" evidence="6">
    <location>
        <begin position="348"/>
        <end position="375"/>
    </location>
</feature>
<evidence type="ECO:0000256" key="1">
    <source>
        <dbReference type="ARBA" id="ARBA00004651"/>
    </source>
</evidence>
<dbReference type="EMBL" id="JADIKJ010000021">
    <property type="protein sequence ID" value="MFK2901981.1"/>
    <property type="molecule type" value="Genomic_DNA"/>
</dbReference>
<feature type="domain" description="MacB-like periplasmic core" evidence="8">
    <location>
        <begin position="20"/>
        <end position="264"/>
    </location>
</feature>
<dbReference type="Proteomes" id="UP001620461">
    <property type="component" value="Unassembled WGS sequence"/>
</dbReference>
<dbReference type="InterPro" id="IPR003838">
    <property type="entry name" value="ABC3_permease_C"/>
</dbReference>
<comment type="caution">
    <text evidence="9">The sequence shown here is derived from an EMBL/GenBank/DDBJ whole genome shotgun (WGS) entry which is preliminary data.</text>
</comment>
<feature type="domain" description="ABC3 transporter permease C-terminal" evidence="7">
    <location>
        <begin position="309"/>
        <end position="425"/>
    </location>
</feature>
<dbReference type="Pfam" id="PF02687">
    <property type="entry name" value="FtsX"/>
    <property type="match status" value="1"/>
</dbReference>
<evidence type="ECO:0000259" key="7">
    <source>
        <dbReference type="Pfam" id="PF02687"/>
    </source>
</evidence>
<evidence type="ECO:0000256" key="2">
    <source>
        <dbReference type="ARBA" id="ARBA00022475"/>
    </source>
</evidence>
<evidence type="ECO:0000313" key="10">
    <source>
        <dbReference type="Proteomes" id="UP001620461"/>
    </source>
</evidence>
<organism evidence="9 10">
    <name type="scientific">Dyella jejuensis</name>
    <dbReference type="NCBI Taxonomy" id="1432009"/>
    <lineage>
        <taxon>Bacteria</taxon>
        <taxon>Pseudomonadati</taxon>
        <taxon>Pseudomonadota</taxon>
        <taxon>Gammaproteobacteria</taxon>
        <taxon>Lysobacterales</taxon>
        <taxon>Rhodanobacteraceae</taxon>
        <taxon>Dyella</taxon>
    </lineage>
</organism>
<dbReference type="InterPro" id="IPR025857">
    <property type="entry name" value="MacB_PCD"/>
</dbReference>
<feature type="transmembrane region" description="Helical" evidence="6">
    <location>
        <begin position="305"/>
        <end position="327"/>
    </location>
</feature>
<keyword evidence="2" id="KW-1003">Cell membrane</keyword>
<feature type="transmembrane region" description="Helical" evidence="6">
    <location>
        <begin position="21"/>
        <end position="41"/>
    </location>
</feature>
<evidence type="ECO:0000256" key="4">
    <source>
        <dbReference type="ARBA" id="ARBA00022989"/>
    </source>
</evidence>
<proteinExistence type="predicted"/>
<keyword evidence="4 6" id="KW-1133">Transmembrane helix</keyword>
<dbReference type="RefSeq" id="WP_404548926.1">
    <property type="nucleotide sequence ID" value="NZ_JADIKJ010000021.1"/>
</dbReference>
<dbReference type="Pfam" id="PF12704">
    <property type="entry name" value="MacB_PCD"/>
    <property type="match status" value="1"/>
</dbReference>
<evidence type="ECO:0000259" key="8">
    <source>
        <dbReference type="Pfam" id="PF12704"/>
    </source>
</evidence>
<keyword evidence="3 6" id="KW-0812">Transmembrane</keyword>
<gene>
    <name evidence="9" type="ORF">ISP15_16705</name>
</gene>
<dbReference type="PANTHER" id="PTHR30572:SF18">
    <property type="entry name" value="ABC-TYPE MACROLIDE FAMILY EXPORT SYSTEM PERMEASE COMPONENT 2"/>
    <property type="match status" value="1"/>
</dbReference>
<dbReference type="InterPro" id="IPR050250">
    <property type="entry name" value="Macrolide_Exporter_MacB"/>
</dbReference>